<sequence length="58" mass="6604">MLHKILSKADTLNIHKALIAHGYSTNKTYKTLVLFIQFGSSFHLDGIYLMINIKVANR</sequence>
<feature type="transmembrane region" description="Helical" evidence="1">
    <location>
        <begin position="32"/>
        <end position="51"/>
    </location>
</feature>
<dbReference type="EMBL" id="RYER01000001">
    <property type="protein sequence ID" value="RUO17780.1"/>
    <property type="molecule type" value="Genomic_DNA"/>
</dbReference>
<organism evidence="2 3">
    <name type="scientific">Moraxella catarrhalis</name>
    <name type="common">Branhamella catarrhalis</name>
    <dbReference type="NCBI Taxonomy" id="480"/>
    <lineage>
        <taxon>Bacteria</taxon>
        <taxon>Pseudomonadati</taxon>
        <taxon>Pseudomonadota</taxon>
        <taxon>Gammaproteobacteria</taxon>
        <taxon>Moraxellales</taxon>
        <taxon>Moraxellaceae</taxon>
        <taxon>Moraxella</taxon>
    </lineage>
</organism>
<keyword evidence="1" id="KW-0812">Transmembrane</keyword>
<keyword evidence="1" id="KW-0472">Membrane</keyword>
<keyword evidence="3" id="KW-1185">Reference proteome</keyword>
<reference evidence="2 3" key="1">
    <citation type="submission" date="2018-12" db="EMBL/GenBank/DDBJ databases">
        <title>Persistence of Moraxella catarrhalis in Chronic Obstructive Pulmonary Disease and Regulation of the Hag/MID Adhesin.</title>
        <authorList>
            <person name="Murphy T."/>
            <person name="Zhao X."/>
            <person name="Vyas G."/>
            <person name="Aluvathingal J."/>
            <person name="Nadendla S."/>
            <person name="Tallon L."/>
            <person name="Tettelin H."/>
        </authorList>
    </citation>
    <scope>NUCLEOTIDE SEQUENCE [LARGE SCALE GENOMIC DNA]</scope>
    <source>
        <strain evidence="2 3">173P27B1</strain>
    </source>
</reference>
<name>A0ABY0BMH8_MORCA</name>
<keyword evidence="1" id="KW-1133">Transmembrane helix</keyword>
<evidence type="ECO:0000256" key="1">
    <source>
        <dbReference type="SAM" id="Phobius"/>
    </source>
</evidence>
<dbReference type="Proteomes" id="UP000268436">
    <property type="component" value="Unassembled WGS sequence"/>
</dbReference>
<accession>A0ABY0BMH8</accession>
<gene>
    <name evidence="2" type="ORF">EJK54_1484</name>
</gene>
<protein>
    <submittedName>
        <fullName evidence="2">Uncharacterized protein</fullName>
    </submittedName>
</protein>
<evidence type="ECO:0000313" key="2">
    <source>
        <dbReference type="EMBL" id="RUO17780.1"/>
    </source>
</evidence>
<comment type="caution">
    <text evidence="2">The sequence shown here is derived from an EMBL/GenBank/DDBJ whole genome shotgun (WGS) entry which is preliminary data.</text>
</comment>
<evidence type="ECO:0000313" key="3">
    <source>
        <dbReference type="Proteomes" id="UP000268436"/>
    </source>
</evidence>
<proteinExistence type="predicted"/>